<comment type="subunit">
    <text evidence="3">The glycine cleavage system is composed of four proteins: P, T, L and H.</text>
</comment>
<proteinExistence type="inferred from homology"/>
<dbReference type="HAMAP" id="MF_00272">
    <property type="entry name" value="GcvH"/>
    <property type="match status" value="1"/>
</dbReference>
<dbReference type="Gene3D" id="2.40.50.100">
    <property type="match status" value="1"/>
</dbReference>
<dbReference type="Proteomes" id="UP001451606">
    <property type="component" value="Chromosome"/>
</dbReference>
<dbReference type="NCBIfam" id="TIGR00527">
    <property type="entry name" value="gcvH"/>
    <property type="match status" value="1"/>
</dbReference>
<dbReference type="GO" id="GO:0009249">
    <property type="term" value="P:protein lipoylation"/>
    <property type="evidence" value="ECO:0007669"/>
    <property type="project" value="TreeGrafter"/>
</dbReference>
<dbReference type="NCBIfam" id="NF002270">
    <property type="entry name" value="PRK01202.1"/>
    <property type="match status" value="1"/>
</dbReference>
<dbReference type="GO" id="GO:0005737">
    <property type="term" value="C:cytoplasm"/>
    <property type="evidence" value="ECO:0007669"/>
    <property type="project" value="TreeGrafter"/>
</dbReference>
<evidence type="ECO:0000259" key="5">
    <source>
        <dbReference type="PROSITE" id="PS50968"/>
    </source>
</evidence>
<dbReference type="GO" id="GO:0019464">
    <property type="term" value="P:glycine decarboxylation via glycine cleavage system"/>
    <property type="evidence" value="ECO:0007669"/>
    <property type="project" value="UniProtKB-UniRule"/>
</dbReference>
<dbReference type="SUPFAM" id="SSF51230">
    <property type="entry name" value="Single hybrid motif"/>
    <property type="match status" value="1"/>
</dbReference>
<dbReference type="InterPro" id="IPR011053">
    <property type="entry name" value="Single_hybrid_motif"/>
</dbReference>
<evidence type="ECO:0000256" key="1">
    <source>
        <dbReference type="ARBA" id="ARBA00009249"/>
    </source>
</evidence>
<evidence type="ECO:0000313" key="7">
    <source>
        <dbReference type="Proteomes" id="UP001451606"/>
    </source>
</evidence>
<dbReference type="GO" id="GO:0005960">
    <property type="term" value="C:glycine cleavage complex"/>
    <property type="evidence" value="ECO:0007669"/>
    <property type="project" value="InterPro"/>
</dbReference>
<dbReference type="PANTHER" id="PTHR11715:SF3">
    <property type="entry name" value="GLYCINE CLEAVAGE SYSTEM H PROTEIN-RELATED"/>
    <property type="match status" value="1"/>
</dbReference>
<reference evidence="6 7" key="1">
    <citation type="submission" date="2023-09" db="EMBL/GenBank/DDBJ databases">
        <authorList>
            <person name="Golyshina O.V."/>
            <person name="Lunev E.A."/>
            <person name="Bargiela R."/>
            <person name="Gaines M.C."/>
            <person name="Daum B."/>
            <person name="Bale N.J."/>
            <person name="Koenen M."/>
            <person name="Sinninghe Damst J.S."/>
            <person name="Yakimov M."/>
            <person name="Golyshin P.N."/>
        </authorList>
    </citation>
    <scope>NUCLEOTIDE SEQUENCE [LARGE SCALE GENOMIC DNA]</scope>
    <source>
        <strain evidence="6 7">M1</strain>
    </source>
</reference>
<dbReference type="PANTHER" id="PTHR11715">
    <property type="entry name" value="GLYCINE CLEAVAGE SYSTEM H PROTEIN"/>
    <property type="match status" value="1"/>
</dbReference>
<protein>
    <recommendedName>
        <fullName evidence="3">Probable glycine cleavage system H protein</fullName>
    </recommendedName>
</protein>
<dbReference type="RefSeq" id="WP_393971064.1">
    <property type="nucleotide sequence ID" value="NZ_CP133772.1"/>
</dbReference>
<evidence type="ECO:0000256" key="3">
    <source>
        <dbReference type="HAMAP-Rule" id="MF_00272"/>
    </source>
</evidence>
<name>A0AAX4NH29_9ARCH</name>
<organism evidence="6 7">
    <name type="scientific">Oxyplasma meridianum</name>
    <dbReference type="NCBI Taxonomy" id="3073602"/>
    <lineage>
        <taxon>Archaea</taxon>
        <taxon>Methanobacteriati</taxon>
        <taxon>Thermoplasmatota</taxon>
        <taxon>Thermoplasmata</taxon>
        <taxon>Thermoplasmatales</taxon>
        <taxon>Thermoplasmataceae</taxon>
        <taxon>Oxyplasma</taxon>
    </lineage>
</organism>
<evidence type="ECO:0000256" key="4">
    <source>
        <dbReference type="PIRSR" id="PIRSR617453-50"/>
    </source>
</evidence>
<dbReference type="AlphaFoldDB" id="A0AAX4NH29"/>
<dbReference type="InterPro" id="IPR002930">
    <property type="entry name" value="GCV_H"/>
</dbReference>
<evidence type="ECO:0000256" key="2">
    <source>
        <dbReference type="ARBA" id="ARBA00022823"/>
    </source>
</evidence>
<accession>A0AAX4NH29</accession>
<dbReference type="EMBL" id="CP133772">
    <property type="protein sequence ID" value="WYY00731.1"/>
    <property type="molecule type" value="Genomic_DNA"/>
</dbReference>
<dbReference type="PROSITE" id="PS50968">
    <property type="entry name" value="BIOTINYL_LIPOYL"/>
    <property type="match status" value="1"/>
</dbReference>
<dbReference type="GeneID" id="95968051"/>
<dbReference type="KEGG" id="omr:OXIME_001314"/>
<keyword evidence="2 3" id="KW-0450">Lipoyl</keyword>
<keyword evidence="7" id="KW-1185">Reference proteome</keyword>
<gene>
    <name evidence="3 6" type="primary">gcvH</name>
    <name evidence="6" type="ORF">OXIME_001314</name>
</gene>
<evidence type="ECO:0000313" key="6">
    <source>
        <dbReference type="EMBL" id="WYY00731.1"/>
    </source>
</evidence>
<sequence length="126" mass="14198">MSHVPNDLRYTKTHEWMKAEGTTVTVGITDFAQKQLTDIVYIDLPKEGTSKKEGEVLLTVESVKSAEDVFTPVSGEIVTVNSSLSDKPELINKDSYSNWMVKIKTTENIERKGLSPDEYRKFIGEN</sequence>
<comment type="similarity">
    <text evidence="1 3">Belongs to the GcvH family.</text>
</comment>
<comment type="cofactor">
    <cofactor evidence="3">
        <name>(R)-lipoate</name>
        <dbReference type="ChEBI" id="CHEBI:83088"/>
    </cofactor>
    <text evidence="3">Binds 1 lipoyl cofactor covalently.</text>
</comment>
<dbReference type="InterPro" id="IPR017453">
    <property type="entry name" value="GCV_H_sub"/>
</dbReference>
<comment type="function">
    <text evidence="3">The glycine cleavage system catalyzes the degradation of glycine. The H protein shuttles the methylamine group of glycine from the P protein to the T protein.</text>
</comment>
<feature type="domain" description="Lipoyl-binding" evidence="5">
    <location>
        <begin position="23"/>
        <end position="104"/>
    </location>
</feature>
<dbReference type="Pfam" id="PF01597">
    <property type="entry name" value="GCV_H"/>
    <property type="match status" value="1"/>
</dbReference>
<dbReference type="CDD" id="cd06848">
    <property type="entry name" value="GCS_H"/>
    <property type="match status" value="1"/>
</dbReference>
<feature type="modified residue" description="N6-lipoyllysine" evidence="3 4">
    <location>
        <position position="64"/>
    </location>
</feature>
<dbReference type="InterPro" id="IPR000089">
    <property type="entry name" value="Biotin_lipoyl"/>
</dbReference>
<dbReference type="InterPro" id="IPR033753">
    <property type="entry name" value="GCV_H/Fam206"/>
</dbReference>